<evidence type="ECO:0000313" key="8">
    <source>
        <dbReference type="Proteomes" id="UP001222325"/>
    </source>
</evidence>
<name>A0AAD6U216_9AGAR</name>
<dbReference type="AlphaFoldDB" id="A0AAD6U216"/>
<comment type="caution">
    <text evidence="7">The sequence shown here is derived from an EMBL/GenBank/DDBJ whole genome shotgun (WGS) entry which is preliminary data.</text>
</comment>
<proteinExistence type="inferred from homology"/>
<dbReference type="InterPro" id="IPR057027">
    <property type="entry name" value="TPR_mt"/>
</dbReference>
<dbReference type="Proteomes" id="UP001222325">
    <property type="component" value="Unassembled WGS sequence"/>
</dbReference>
<comment type="subunit">
    <text evidence="4">Binds to mitochondrial small subunit 15S rRNA.</text>
</comment>
<evidence type="ECO:0000256" key="3">
    <source>
        <dbReference type="ARBA" id="ARBA00044493"/>
    </source>
</evidence>
<dbReference type="InterPro" id="IPR002885">
    <property type="entry name" value="PPR_rpt"/>
</dbReference>
<dbReference type="PANTHER" id="PTHR47447:SF17">
    <property type="entry name" value="OS12G0638900 PROTEIN"/>
    <property type="match status" value="1"/>
</dbReference>
<sequence>MLRRVLRDEKRILVCARRHASADSALRAPPWSFKAIPSEFQKTQLRTTAARFNLDLAAKADIGQFSACFALATDMKLQGVSPTISTYNTLLRALALAHGGYAAPTLAVLEDMLSIGISPNVTSFNHIIRAHRTESSAFLPTILKRMEELGVAPNATTYTLLLTRFAEDGNLEVALHYLHAMRAQKLHPEVAAVQAVIILAANQGHPKLAVDLAVAFESETIRKVEDSVWLACLHSSAAVLYADGVLKCWHTLVADFAISPDEGLCLLVLHTAARNGLPDLGADVLRVLQQLDIPWAEHHMAPLFEAFCRADNFEGAFSTLHIMRGSGMNPTMETALPVVHAVERNPDVLVNLWAVLTEMKQAEKPIDICVFNTLLLASVSTQPLSRALADYNTLNSYGFSPNPETFHIFIDACIAAGNAAFGDLAFRQLKESGASLDHDIYGKMITLHLTQKIYDEAFLYLVDMQGAGHVPSRHLYEALIVKCATTGDERKTVALDEMRDAGHTIHPEFLEHLTQLAELAKAAEPVVEAPSTSPAFGRGGIDGLAQRFIETGGLVETEDKREN</sequence>
<evidence type="ECO:0000256" key="4">
    <source>
        <dbReference type="ARBA" id="ARBA00044511"/>
    </source>
</evidence>
<gene>
    <name evidence="7" type="ORF">B0H15DRAFT_911071</name>
</gene>
<evidence type="ECO:0000256" key="1">
    <source>
        <dbReference type="ARBA" id="ARBA00006192"/>
    </source>
</evidence>
<dbReference type="Pfam" id="PF13812">
    <property type="entry name" value="PPR_3"/>
    <property type="match status" value="2"/>
</dbReference>
<dbReference type="InterPro" id="IPR011990">
    <property type="entry name" value="TPR-like_helical_dom_sf"/>
</dbReference>
<accession>A0AAD6U216</accession>
<dbReference type="PROSITE" id="PS51375">
    <property type="entry name" value="PPR"/>
    <property type="match status" value="2"/>
</dbReference>
<dbReference type="EMBL" id="JARJCN010000038">
    <property type="protein sequence ID" value="KAJ7084329.1"/>
    <property type="molecule type" value="Genomic_DNA"/>
</dbReference>
<organism evidence="7 8">
    <name type="scientific">Mycena belliarum</name>
    <dbReference type="NCBI Taxonomy" id="1033014"/>
    <lineage>
        <taxon>Eukaryota</taxon>
        <taxon>Fungi</taxon>
        <taxon>Dikarya</taxon>
        <taxon>Basidiomycota</taxon>
        <taxon>Agaricomycotina</taxon>
        <taxon>Agaricomycetes</taxon>
        <taxon>Agaricomycetidae</taxon>
        <taxon>Agaricales</taxon>
        <taxon>Marasmiineae</taxon>
        <taxon>Mycenaceae</taxon>
        <taxon>Mycena</taxon>
    </lineage>
</organism>
<evidence type="ECO:0000256" key="2">
    <source>
        <dbReference type="ARBA" id="ARBA00022737"/>
    </source>
</evidence>
<comment type="similarity">
    <text evidence="1">Belongs to the CCM1 family.</text>
</comment>
<keyword evidence="8" id="KW-1185">Reference proteome</keyword>
<evidence type="ECO:0000256" key="5">
    <source>
        <dbReference type="PROSITE-ProRule" id="PRU00708"/>
    </source>
</evidence>
<keyword evidence="2" id="KW-0677">Repeat</keyword>
<reference evidence="7" key="1">
    <citation type="submission" date="2023-03" db="EMBL/GenBank/DDBJ databases">
        <title>Massive genome expansion in bonnet fungi (Mycena s.s.) driven by repeated elements and novel gene families across ecological guilds.</title>
        <authorList>
            <consortium name="Lawrence Berkeley National Laboratory"/>
            <person name="Harder C.B."/>
            <person name="Miyauchi S."/>
            <person name="Viragh M."/>
            <person name="Kuo A."/>
            <person name="Thoen E."/>
            <person name="Andreopoulos B."/>
            <person name="Lu D."/>
            <person name="Skrede I."/>
            <person name="Drula E."/>
            <person name="Henrissat B."/>
            <person name="Morin E."/>
            <person name="Kohler A."/>
            <person name="Barry K."/>
            <person name="LaButti K."/>
            <person name="Morin E."/>
            <person name="Salamov A."/>
            <person name="Lipzen A."/>
            <person name="Mereny Z."/>
            <person name="Hegedus B."/>
            <person name="Baldrian P."/>
            <person name="Stursova M."/>
            <person name="Weitz H."/>
            <person name="Taylor A."/>
            <person name="Grigoriev I.V."/>
            <person name="Nagy L.G."/>
            <person name="Martin F."/>
            <person name="Kauserud H."/>
        </authorList>
    </citation>
    <scope>NUCLEOTIDE SEQUENCE</scope>
    <source>
        <strain evidence="7">CBHHK173m</strain>
    </source>
</reference>
<feature type="repeat" description="PPR" evidence="5">
    <location>
        <begin position="83"/>
        <end position="119"/>
    </location>
</feature>
<feature type="domain" description="Pentatricopeptide repeat-containing protein-mitochondrial" evidence="6">
    <location>
        <begin position="262"/>
        <end position="393"/>
    </location>
</feature>
<protein>
    <recommendedName>
        <fullName evidence="6">Pentatricopeptide repeat-containing protein-mitochondrial domain-containing protein</fullName>
    </recommendedName>
</protein>
<dbReference type="PANTHER" id="PTHR47447">
    <property type="entry name" value="OS03G0856100 PROTEIN"/>
    <property type="match status" value="1"/>
</dbReference>
<comment type="function">
    <text evidence="3">Regulates mitochondrial small subunit maturation by controlling 15S rRNA 5'-end processing. Localizes to the 5' precursor of the 15S rRNA in a position that is subsequently occupied by mS47 in the mature yeast mtSSU. Uses structure and sequence-specific RNA recognition, binding to a single-stranded region of the precursor and specifically recognizing bases -6 to -1. The exchange of Ccm1 for mS47 is coupled to the irreversible removal of precursor rRNA that is accompanied by conformational changes of the mitoribosomal proteins uS5m and mS26. These conformational changes signal completion of 5'-end rRNA processing through protection of the mature 5'-end of the 15S rRNA and stabilization of mS47. The removal of the 5' precursor together with the dissociation of Ccm1 may be catalyzed by the 5'-3' exoribonuclease Pet127. Involved in the specific removal of group I introns in mitochondrial encoded transcripts.</text>
</comment>
<dbReference type="Pfam" id="PF23276">
    <property type="entry name" value="TPR_24"/>
    <property type="match status" value="1"/>
</dbReference>
<evidence type="ECO:0000313" key="7">
    <source>
        <dbReference type="EMBL" id="KAJ7084329.1"/>
    </source>
</evidence>
<evidence type="ECO:0000259" key="6">
    <source>
        <dbReference type="Pfam" id="PF23276"/>
    </source>
</evidence>
<dbReference type="Gene3D" id="1.25.40.10">
    <property type="entry name" value="Tetratricopeptide repeat domain"/>
    <property type="match status" value="4"/>
</dbReference>
<feature type="repeat" description="PPR" evidence="5">
    <location>
        <begin position="154"/>
        <end position="188"/>
    </location>
</feature>